<sequence>MGEIAESCYSDQELSLHHYSNTVRSPLSPPLHVITILGGDKGSGDSTRETMANRETQAGHSIDDWLPITESRNGNIFTSVFHLVSSGIGTQGLVIPLAFSKLGWSWGIICFWIAFAWQIYTRWILVQLHEVVPGSRCSRYLLLAISAFGPKLGKLLAIFPMAYLSGGTCVILIITGGKTLELFSHTMCGSDATCAAKSLSGIVWFLVFTCVAIAFATLRPNLNSVAGISMLGAITAVGYYTLIWVSTISKGRPNDVSHVPLQGEKSHMEKFSGILTALGLLAFSFRGHNLVLEIQGTLPSTSENPSSKPMWRGVLISHLTIAICFFPLAIVGFWAYGNKIPNLFGNATISLQFYSQKASKVIKGIIYMLVVVNCLCLFQIYAMPVFDNLELRYVSIKKGRCSRWVRSGLRVLFGGFVFFMAITFPFLPSLAALIGGAALPLTFVYPCFMWISIKKPQRNGPMWCLNLGLGCLGLLLSALVVTAAIWNLVTRGLKANFYNP</sequence>
<dbReference type="GO" id="GO:0015293">
    <property type="term" value="F:symporter activity"/>
    <property type="evidence" value="ECO:0007669"/>
    <property type="project" value="UniProtKB-KW"/>
</dbReference>
<evidence type="ECO:0000256" key="5">
    <source>
        <dbReference type="ARBA" id="ARBA00022847"/>
    </source>
</evidence>
<accession>A0A067LRB4</accession>
<dbReference type="KEGG" id="jcu:105650751"/>
<feature type="transmembrane region" description="Helical" evidence="11">
    <location>
        <begin position="365"/>
        <end position="386"/>
    </location>
</feature>
<evidence type="ECO:0000256" key="9">
    <source>
        <dbReference type="ARBA" id="ARBA00023294"/>
    </source>
</evidence>
<dbReference type="InterPro" id="IPR013057">
    <property type="entry name" value="AA_transpt_TM"/>
</dbReference>
<feature type="transmembrane region" description="Helical" evidence="11">
    <location>
        <begin position="103"/>
        <end position="120"/>
    </location>
</feature>
<evidence type="ECO:0000256" key="6">
    <source>
        <dbReference type="ARBA" id="ARBA00022970"/>
    </source>
</evidence>
<evidence type="ECO:0000256" key="10">
    <source>
        <dbReference type="ARBA" id="ARBA00045588"/>
    </source>
</evidence>
<dbReference type="Pfam" id="PF01490">
    <property type="entry name" value="Aa_trans"/>
    <property type="match status" value="1"/>
</dbReference>
<evidence type="ECO:0000256" key="3">
    <source>
        <dbReference type="ARBA" id="ARBA00022448"/>
    </source>
</evidence>
<dbReference type="AlphaFoldDB" id="A0A067LRB4"/>
<evidence type="ECO:0000256" key="4">
    <source>
        <dbReference type="ARBA" id="ARBA00022692"/>
    </source>
</evidence>
<comment type="subcellular location">
    <subcellularLocation>
        <location evidence="1">Endomembrane system</location>
        <topology evidence="1">Multi-pass membrane protein</topology>
    </subcellularLocation>
</comment>
<name>A0A067LRB4_JATCU</name>
<comment type="function">
    <text evidence="10">Carrier protein involved in proton-driven auxin influx. Mediates the formation of auxin gradient from developing leaves (site of auxin biosynthesis) to tips by contributing to the loading of auxin in vascular tissues and facilitating acropetal (base to tip) auxin transport within inner tissues of the root apex, and basipetal (tip to base) auxin transport within outer tissues of the root apex. May be involved in lateral roots and nodules formation.</text>
</comment>
<keyword evidence="9" id="KW-0927">Auxin signaling pathway</keyword>
<reference evidence="13 14" key="1">
    <citation type="journal article" date="2014" name="PLoS ONE">
        <title>Global Analysis of Gene Expression Profiles in Physic Nut (Jatropha curcas L.) Seedlings Exposed to Salt Stress.</title>
        <authorList>
            <person name="Zhang L."/>
            <person name="Zhang C."/>
            <person name="Wu P."/>
            <person name="Chen Y."/>
            <person name="Li M."/>
            <person name="Jiang H."/>
            <person name="Wu G."/>
        </authorList>
    </citation>
    <scope>NUCLEOTIDE SEQUENCE [LARGE SCALE GENOMIC DNA]</scope>
    <source>
        <strain evidence="14">cv. GZQX0401</strain>
        <tissue evidence="13">Young leaves</tissue>
    </source>
</reference>
<feature type="transmembrane region" description="Helical" evidence="11">
    <location>
        <begin position="430"/>
        <end position="451"/>
    </location>
</feature>
<dbReference type="STRING" id="180498.A0A067LRB4"/>
<keyword evidence="6" id="KW-0029">Amino-acid transport</keyword>
<feature type="transmembrane region" description="Helical" evidence="11">
    <location>
        <begin position="463"/>
        <end position="489"/>
    </location>
</feature>
<proteinExistence type="inferred from homology"/>
<evidence type="ECO:0000256" key="1">
    <source>
        <dbReference type="ARBA" id="ARBA00004127"/>
    </source>
</evidence>
<protein>
    <recommendedName>
        <fullName evidence="12">Amino acid transporter transmembrane domain-containing protein</fullName>
    </recommendedName>
</protein>
<keyword evidence="3" id="KW-0813">Transport</keyword>
<keyword evidence="8 11" id="KW-0472">Membrane</keyword>
<feature type="transmembrane region" description="Helical" evidence="11">
    <location>
        <begin position="155"/>
        <end position="175"/>
    </location>
</feature>
<dbReference type="GO" id="GO:0012505">
    <property type="term" value="C:endomembrane system"/>
    <property type="evidence" value="ECO:0007669"/>
    <property type="project" value="UniProtKB-SubCell"/>
</dbReference>
<evidence type="ECO:0000256" key="8">
    <source>
        <dbReference type="ARBA" id="ARBA00023136"/>
    </source>
</evidence>
<dbReference type="PANTHER" id="PTHR48017">
    <property type="entry name" value="OS05G0424000 PROTEIN-RELATED"/>
    <property type="match status" value="1"/>
</dbReference>
<comment type="similarity">
    <text evidence="2">Belongs to the amino acid/polyamine transporter 2 family. Amino acid/auxin permease (AAAP) (TC 2.A.18.1) subfamily.</text>
</comment>
<keyword evidence="4 11" id="KW-0812">Transmembrane</keyword>
<dbReference type="GO" id="GO:0006865">
    <property type="term" value="P:amino acid transport"/>
    <property type="evidence" value="ECO:0007669"/>
    <property type="project" value="UniProtKB-KW"/>
</dbReference>
<gene>
    <name evidence="13" type="ORF">JCGZ_00045</name>
</gene>
<dbReference type="Proteomes" id="UP000027138">
    <property type="component" value="Unassembled WGS sequence"/>
</dbReference>
<evidence type="ECO:0000256" key="11">
    <source>
        <dbReference type="SAM" id="Phobius"/>
    </source>
</evidence>
<feature type="transmembrane region" description="Helical" evidence="11">
    <location>
        <begin position="407"/>
        <end position="424"/>
    </location>
</feature>
<evidence type="ECO:0000256" key="7">
    <source>
        <dbReference type="ARBA" id="ARBA00022989"/>
    </source>
</evidence>
<keyword evidence="14" id="KW-1185">Reference proteome</keyword>
<feature type="transmembrane region" description="Helical" evidence="11">
    <location>
        <begin position="195"/>
        <end position="218"/>
    </location>
</feature>
<feature type="transmembrane region" description="Helical" evidence="11">
    <location>
        <begin position="313"/>
        <end position="336"/>
    </location>
</feature>
<feature type="domain" description="Amino acid transporter transmembrane" evidence="12">
    <location>
        <begin position="73"/>
        <end position="485"/>
    </location>
</feature>
<organism evidence="13 14">
    <name type="scientific">Jatropha curcas</name>
    <name type="common">Barbados nut</name>
    <dbReference type="NCBI Taxonomy" id="180498"/>
    <lineage>
        <taxon>Eukaryota</taxon>
        <taxon>Viridiplantae</taxon>
        <taxon>Streptophyta</taxon>
        <taxon>Embryophyta</taxon>
        <taxon>Tracheophyta</taxon>
        <taxon>Spermatophyta</taxon>
        <taxon>Magnoliopsida</taxon>
        <taxon>eudicotyledons</taxon>
        <taxon>Gunneridae</taxon>
        <taxon>Pentapetalae</taxon>
        <taxon>rosids</taxon>
        <taxon>fabids</taxon>
        <taxon>Malpighiales</taxon>
        <taxon>Euphorbiaceae</taxon>
        <taxon>Crotonoideae</taxon>
        <taxon>Jatropheae</taxon>
        <taxon>Jatropha</taxon>
    </lineage>
</organism>
<dbReference type="OrthoDB" id="40134at2759"/>
<evidence type="ECO:0000313" key="13">
    <source>
        <dbReference type="EMBL" id="KDP47154.1"/>
    </source>
</evidence>
<dbReference type="GO" id="GO:0009734">
    <property type="term" value="P:auxin-activated signaling pathway"/>
    <property type="evidence" value="ECO:0007669"/>
    <property type="project" value="UniProtKB-KW"/>
</dbReference>
<evidence type="ECO:0000259" key="12">
    <source>
        <dbReference type="Pfam" id="PF01490"/>
    </source>
</evidence>
<keyword evidence="7 11" id="KW-1133">Transmembrane helix</keyword>
<dbReference type="EMBL" id="KK914193">
    <property type="protein sequence ID" value="KDP47154.1"/>
    <property type="molecule type" value="Genomic_DNA"/>
</dbReference>
<evidence type="ECO:0000313" key="14">
    <source>
        <dbReference type="Proteomes" id="UP000027138"/>
    </source>
</evidence>
<feature type="transmembrane region" description="Helical" evidence="11">
    <location>
        <begin position="225"/>
        <end position="245"/>
    </location>
</feature>
<keyword evidence="5" id="KW-0769">Symport</keyword>
<evidence type="ECO:0000256" key="2">
    <source>
        <dbReference type="ARBA" id="ARBA00005590"/>
    </source>
</evidence>